<protein>
    <recommendedName>
        <fullName evidence="3">Kri1-like C-terminal domain-containing protein</fullName>
    </recommendedName>
</protein>
<feature type="domain" description="Kri1-like C-terminal" evidence="3">
    <location>
        <begin position="490"/>
        <end position="578"/>
    </location>
</feature>
<dbReference type="InterPro" id="IPR018034">
    <property type="entry name" value="Kri1"/>
</dbReference>
<feature type="region of interest" description="Disordered" evidence="2">
    <location>
        <begin position="553"/>
        <end position="629"/>
    </location>
</feature>
<evidence type="ECO:0000313" key="4">
    <source>
        <dbReference type="EMBL" id="OXV10116.1"/>
    </source>
</evidence>
<feature type="compositionally biased region" description="Polar residues" evidence="2">
    <location>
        <begin position="590"/>
        <end position="599"/>
    </location>
</feature>
<evidence type="ECO:0000313" key="5">
    <source>
        <dbReference type="Proteomes" id="UP000243515"/>
    </source>
</evidence>
<evidence type="ECO:0000259" key="3">
    <source>
        <dbReference type="Pfam" id="PF12936"/>
    </source>
</evidence>
<dbReference type="PANTHER" id="PTHR14490">
    <property type="entry name" value="ZINC FINGER, ZZ TYPE"/>
    <property type="match status" value="1"/>
</dbReference>
<feature type="region of interest" description="Disordered" evidence="2">
    <location>
        <begin position="394"/>
        <end position="427"/>
    </location>
</feature>
<sequence length="629" mass="72530">MEPPAKRPRKLLDISSSDSESEDGAGGVRLNDGGLPALKINEEYARRFEYNKKREELQQLEAKLGKTSSLGKRIRKDNGSDDEEEHSEADESTSDSEEDEDGVLATKALDSEILATLSAIRSKDPRVYDKGATFYSDFKEDEQAEQLEKKEKPIYLRDYHRTNLLSGLKGEENEEAAPKTFAQEQEELKKAVVREIDAAVNDQNSSDESEGSDFLIPKSTPIPLRGAKPDIRLDVESAHKDPERFLTEFMTSRAWVPTAKSKYQPFESDDDGEDERAEAFEEAYNFRFEDPNKINEKLIGHARDTTSKLSVRREEKNSRKRQREAEHLKKEEEKKQRDFEKHRLRKLKMEELEEKITKIKHNAGINAADITDEAWARFLDEKWDDEKWEKEMQKRFGDEYYAQEDGGPSGDEDGDREKERLKKPTWDDDIDIKDLIPDFQDKERVELSESDANADVDEETQDDSLESMSKSRAQAKRDKKRESRKERRLVEEAVDRNLDLEPTLMAGATRKNATHFRYRETSPQSFGLTARDILMADDAQLNQFVGLKKLAAFRDPEKKRRDAQKMGKKARLRQWRKDTFGNEKGPSLDFSPQQESNRSIAAKGDEVGEIKVDIREGSPRGKRKRSKKH</sequence>
<feature type="compositionally biased region" description="Basic and acidic residues" evidence="2">
    <location>
        <begin position="480"/>
        <end position="499"/>
    </location>
</feature>
<feature type="compositionally biased region" description="Basic and acidic residues" evidence="2">
    <location>
        <begin position="603"/>
        <end position="619"/>
    </location>
</feature>
<dbReference type="PANTHER" id="PTHR14490:SF5">
    <property type="entry name" value="PROTEIN KRI1 HOMOLOG"/>
    <property type="match status" value="1"/>
</dbReference>
<dbReference type="Proteomes" id="UP000243515">
    <property type="component" value="Unassembled WGS sequence"/>
</dbReference>
<evidence type="ECO:0000256" key="1">
    <source>
        <dbReference type="ARBA" id="ARBA00007473"/>
    </source>
</evidence>
<comment type="similarity">
    <text evidence="1">Belongs to the KRI1 family.</text>
</comment>
<feature type="region of interest" description="Disordered" evidence="2">
    <location>
        <begin position="200"/>
        <end position="228"/>
    </location>
</feature>
<accession>A0A232M180</accession>
<dbReference type="Pfam" id="PF05178">
    <property type="entry name" value="Kri1"/>
    <property type="match status" value="1"/>
</dbReference>
<feature type="region of interest" description="Disordered" evidence="2">
    <location>
        <begin position="61"/>
        <end position="105"/>
    </location>
</feature>
<reference evidence="4 5" key="1">
    <citation type="journal article" date="2015" name="Environ. Microbiol.">
        <title>Metagenome sequence of Elaphomyces granulatus from sporocarp tissue reveals Ascomycota ectomycorrhizal fingerprints of genome expansion and a Proteobacteria-rich microbiome.</title>
        <authorList>
            <person name="Quandt C.A."/>
            <person name="Kohler A."/>
            <person name="Hesse C.N."/>
            <person name="Sharpton T.J."/>
            <person name="Martin F."/>
            <person name="Spatafora J.W."/>
        </authorList>
    </citation>
    <scope>NUCLEOTIDE SEQUENCE [LARGE SCALE GENOMIC DNA]</scope>
    <source>
        <strain evidence="4 5">OSC145934</strain>
    </source>
</reference>
<dbReference type="GO" id="GO:0030686">
    <property type="term" value="C:90S preribosome"/>
    <property type="evidence" value="ECO:0007669"/>
    <property type="project" value="TreeGrafter"/>
</dbReference>
<proteinExistence type="inferred from homology"/>
<dbReference type="GO" id="GO:0005730">
    <property type="term" value="C:nucleolus"/>
    <property type="evidence" value="ECO:0007669"/>
    <property type="project" value="TreeGrafter"/>
</dbReference>
<feature type="compositionally biased region" description="Acidic residues" evidence="2">
    <location>
        <begin position="448"/>
        <end position="465"/>
    </location>
</feature>
<evidence type="ECO:0000256" key="2">
    <source>
        <dbReference type="SAM" id="MobiDB-lite"/>
    </source>
</evidence>
<feature type="region of interest" description="Disordered" evidence="2">
    <location>
        <begin position="441"/>
        <end position="522"/>
    </location>
</feature>
<dbReference type="InterPro" id="IPR024626">
    <property type="entry name" value="Kri1-like_C"/>
</dbReference>
<dbReference type="AlphaFoldDB" id="A0A232M180"/>
<keyword evidence="5" id="KW-1185">Reference proteome</keyword>
<feature type="compositionally biased region" description="Basic and acidic residues" evidence="2">
    <location>
        <begin position="553"/>
        <end position="565"/>
    </location>
</feature>
<dbReference type="EMBL" id="NPHW01003123">
    <property type="protein sequence ID" value="OXV10116.1"/>
    <property type="molecule type" value="Genomic_DNA"/>
</dbReference>
<organism evidence="4 5">
    <name type="scientific">Elaphomyces granulatus</name>
    <dbReference type="NCBI Taxonomy" id="519963"/>
    <lineage>
        <taxon>Eukaryota</taxon>
        <taxon>Fungi</taxon>
        <taxon>Dikarya</taxon>
        <taxon>Ascomycota</taxon>
        <taxon>Pezizomycotina</taxon>
        <taxon>Eurotiomycetes</taxon>
        <taxon>Eurotiomycetidae</taxon>
        <taxon>Eurotiales</taxon>
        <taxon>Elaphomycetaceae</taxon>
        <taxon>Elaphomyces</taxon>
    </lineage>
</organism>
<feature type="compositionally biased region" description="Basic residues" evidence="2">
    <location>
        <begin position="620"/>
        <end position="629"/>
    </location>
</feature>
<gene>
    <name evidence="4" type="ORF">Egran_02120</name>
</gene>
<dbReference type="Pfam" id="PF12936">
    <property type="entry name" value="Kri1_C"/>
    <property type="match status" value="1"/>
</dbReference>
<feature type="compositionally biased region" description="Acidic residues" evidence="2">
    <location>
        <begin position="80"/>
        <end position="102"/>
    </location>
</feature>
<feature type="region of interest" description="Disordered" evidence="2">
    <location>
        <begin position="299"/>
        <end position="340"/>
    </location>
</feature>
<dbReference type="OrthoDB" id="10252032at2759"/>
<feature type="compositionally biased region" description="Basic and acidic residues" evidence="2">
    <location>
        <begin position="415"/>
        <end position="427"/>
    </location>
</feature>
<comment type="caution">
    <text evidence="4">The sequence shown here is derived from an EMBL/GenBank/DDBJ whole genome shotgun (WGS) entry which is preliminary data.</text>
</comment>
<dbReference type="GO" id="GO:0000447">
    <property type="term" value="P:endonucleolytic cleavage in ITS1 to separate SSU-rRNA from 5.8S rRNA and LSU-rRNA from tricistronic rRNA transcript (SSU-rRNA, 5.8S rRNA, LSU-rRNA)"/>
    <property type="evidence" value="ECO:0007669"/>
    <property type="project" value="TreeGrafter"/>
</dbReference>
<name>A0A232M180_9EURO</name>
<feature type="region of interest" description="Disordered" evidence="2">
    <location>
        <begin position="1"/>
        <end position="36"/>
    </location>
</feature>